<dbReference type="InterPro" id="IPR014729">
    <property type="entry name" value="Rossmann-like_a/b/a_fold"/>
</dbReference>
<keyword evidence="7" id="KW-1185">Reference proteome</keyword>
<comment type="catalytic activity">
    <reaction evidence="4">
        <text>L-aspartate + L-glutamine + ATP + H2O = L-asparagine + L-glutamate + AMP + diphosphate + H(+)</text>
        <dbReference type="Rhea" id="RHEA:12228"/>
        <dbReference type="ChEBI" id="CHEBI:15377"/>
        <dbReference type="ChEBI" id="CHEBI:15378"/>
        <dbReference type="ChEBI" id="CHEBI:29985"/>
        <dbReference type="ChEBI" id="CHEBI:29991"/>
        <dbReference type="ChEBI" id="CHEBI:30616"/>
        <dbReference type="ChEBI" id="CHEBI:33019"/>
        <dbReference type="ChEBI" id="CHEBI:58048"/>
        <dbReference type="ChEBI" id="CHEBI:58359"/>
        <dbReference type="ChEBI" id="CHEBI:456215"/>
        <dbReference type="EC" id="6.3.5.4"/>
    </reaction>
</comment>
<dbReference type="EMBL" id="PTIX01000001">
    <property type="protein sequence ID" value="PPK71390.1"/>
    <property type="molecule type" value="Genomic_DNA"/>
</dbReference>
<dbReference type="SUPFAM" id="SSF56235">
    <property type="entry name" value="N-terminal nucleophile aminohydrolases (Ntn hydrolases)"/>
    <property type="match status" value="1"/>
</dbReference>
<dbReference type="GO" id="GO:0004066">
    <property type="term" value="F:asparagine synthase (glutamine-hydrolyzing) activity"/>
    <property type="evidence" value="ECO:0007669"/>
    <property type="project" value="UniProtKB-EC"/>
</dbReference>
<proteinExistence type="predicted"/>
<sequence length="580" mass="61954">MLLVADATDHDGPDRREKWRFTVSNSDSLQFKDESCRAFVVGNCLGLREIADPTAGRTAADRLDALARAPGAFAVAVERPGEILLRTDPTGQFPLYTARSPTRAVVGDDPGAVAAAVRAPLDTGTAAACLACPSIADLFASATMFTGVCQVPGGATIRMAAEGTRVDNLDPIRVDSAATIADAAYRLRSALLESIRLRVADTPRVVSDFSGGLDSTSLAFLAAEYTDELPVITFRNPDAPVADDVDRAARYVALSPVLRHHVVTTSGEHLPYQRLVAATGEPHVTPISLGSFRARLAHAAALGARAHLVGEAGDVLLSPPAAYLADLARHGDLTTLWRHCRAWARLRTLSPTRLFRRAVQVGTTGRRRALLDLAAHLRRGCERGPTDWADDQVTLVGTPQAHWLTRAAAAGLADRLAALADEPDRDEHLGDLVTRGWLRLQNLTQRALRVEGERYGIAVHAPFLDAAVVRACLSLTAARRADPSAPKPLLRAALTGLVPDAVLTRPTKGAYSRDAYAGVRRAAPRLRALLAESAAADHGLLDAARVRPVLEGAIDGLPVPWSALNQVFAVELWLRERGSP</sequence>
<protein>
    <recommendedName>
        <fullName evidence="2">asparagine synthase (glutamine-hydrolyzing)</fullName>
        <ecNumber evidence="2">6.3.5.4</ecNumber>
    </recommendedName>
</protein>
<dbReference type="SUPFAM" id="SSF52402">
    <property type="entry name" value="Adenine nucleotide alpha hydrolases-like"/>
    <property type="match status" value="1"/>
</dbReference>
<dbReference type="GO" id="GO:0006529">
    <property type="term" value="P:asparagine biosynthetic process"/>
    <property type="evidence" value="ECO:0007669"/>
    <property type="project" value="UniProtKB-KW"/>
</dbReference>
<dbReference type="AlphaFoldDB" id="A0A2S6H1U0"/>
<dbReference type="InterPro" id="IPR051786">
    <property type="entry name" value="ASN_synthetase/amidase"/>
</dbReference>
<feature type="domain" description="Asparagine synthetase" evidence="5">
    <location>
        <begin position="187"/>
        <end position="575"/>
    </location>
</feature>
<dbReference type="OrthoDB" id="7053173at2"/>
<dbReference type="PANTHER" id="PTHR43284">
    <property type="entry name" value="ASPARAGINE SYNTHETASE (GLUTAMINE-HYDROLYZING)"/>
    <property type="match status" value="1"/>
</dbReference>
<evidence type="ECO:0000256" key="1">
    <source>
        <dbReference type="ARBA" id="ARBA00005187"/>
    </source>
</evidence>
<evidence type="ECO:0000256" key="4">
    <source>
        <dbReference type="ARBA" id="ARBA00048741"/>
    </source>
</evidence>
<evidence type="ECO:0000313" key="6">
    <source>
        <dbReference type="EMBL" id="PPK71390.1"/>
    </source>
</evidence>
<evidence type="ECO:0000259" key="5">
    <source>
        <dbReference type="Pfam" id="PF00733"/>
    </source>
</evidence>
<accession>A0A2S6H1U0</accession>
<dbReference type="PANTHER" id="PTHR43284:SF1">
    <property type="entry name" value="ASPARAGINE SYNTHETASE"/>
    <property type="match status" value="1"/>
</dbReference>
<dbReference type="InterPro" id="IPR001962">
    <property type="entry name" value="Asn_synthase"/>
</dbReference>
<dbReference type="Pfam" id="PF00733">
    <property type="entry name" value="Asn_synthase"/>
    <property type="match status" value="1"/>
</dbReference>
<dbReference type="Proteomes" id="UP000239203">
    <property type="component" value="Unassembled WGS sequence"/>
</dbReference>
<dbReference type="EC" id="6.3.5.4" evidence="2"/>
<comment type="caution">
    <text evidence="6">The sequence shown here is derived from an EMBL/GenBank/DDBJ whole genome shotgun (WGS) entry which is preliminary data.</text>
</comment>
<organism evidence="6 7">
    <name type="scientific">Actinokineospora auranticolor</name>
    <dbReference type="NCBI Taxonomy" id="155976"/>
    <lineage>
        <taxon>Bacteria</taxon>
        <taxon>Bacillati</taxon>
        <taxon>Actinomycetota</taxon>
        <taxon>Actinomycetes</taxon>
        <taxon>Pseudonocardiales</taxon>
        <taxon>Pseudonocardiaceae</taxon>
        <taxon>Actinokineospora</taxon>
    </lineage>
</organism>
<dbReference type="Gene3D" id="3.60.20.10">
    <property type="entry name" value="Glutamine Phosphoribosylpyrophosphate, subunit 1, domain 1"/>
    <property type="match status" value="1"/>
</dbReference>
<keyword evidence="3" id="KW-0028">Amino-acid biosynthesis</keyword>
<evidence type="ECO:0000313" key="7">
    <source>
        <dbReference type="Proteomes" id="UP000239203"/>
    </source>
</evidence>
<dbReference type="RefSeq" id="WP_104476541.1">
    <property type="nucleotide sequence ID" value="NZ_CP154825.1"/>
</dbReference>
<evidence type="ECO:0000256" key="3">
    <source>
        <dbReference type="ARBA" id="ARBA00022888"/>
    </source>
</evidence>
<evidence type="ECO:0000256" key="2">
    <source>
        <dbReference type="ARBA" id="ARBA00012737"/>
    </source>
</evidence>
<dbReference type="InterPro" id="IPR029055">
    <property type="entry name" value="Ntn_hydrolases_N"/>
</dbReference>
<keyword evidence="3" id="KW-0061">Asparagine biosynthesis</keyword>
<reference evidence="6 7" key="1">
    <citation type="submission" date="2018-02" db="EMBL/GenBank/DDBJ databases">
        <title>Genomic Encyclopedia of Archaeal and Bacterial Type Strains, Phase II (KMG-II): from individual species to whole genera.</title>
        <authorList>
            <person name="Goeker M."/>
        </authorList>
    </citation>
    <scope>NUCLEOTIDE SEQUENCE [LARGE SCALE GENOMIC DNA]</scope>
    <source>
        <strain evidence="6 7">YU 961-1</strain>
    </source>
</reference>
<gene>
    <name evidence="6" type="ORF">CLV40_101580</name>
</gene>
<comment type="pathway">
    <text evidence="1">Amino-acid biosynthesis; L-asparagine biosynthesis; L-asparagine from L-aspartate (L-Gln route): step 1/1.</text>
</comment>
<name>A0A2S6H1U0_9PSEU</name>
<dbReference type="Gene3D" id="3.40.50.620">
    <property type="entry name" value="HUPs"/>
    <property type="match status" value="2"/>
</dbReference>